<reference evidence="1" key="2">
    <citation type="submission" date="2015-10" db="EMBL/GenBank/DDBJ databases">
        <authorList>
            <person name="Gilbert D.G."/>
        </authorList>
    </citation>
    <scope>NUCLEOTIDE SEQUENCE</scope>
    <source>
        <strain evidence="1">GO-13</strain>
    </source>
</reference>
<gene>
    <name evidence="1" type="ORF">AB447_210590</name>
    <name evidence="2" type="ORF">P8828_07740</name>
</gene>
<evidence type="ECO:0000313" key="1">
    <source>
        <dbReference type="EMBL" id="KRT94975.1"/>
    </source>
</evidence>
<reference evidence="2 4" key="3">
    <citation type="submission" date="2023-03" db="EMBL/GenBank/DDBJ databases">
        <title>Agriculturally important microbes genome sequencing.</title>
        <authorList>
            <person name="Dunlap C."/>
        </authorList>
    </citation>
    <scope>NUCLEOTIDE SEQUENCE [LARGE SCALE GENOMIC DNA]</scope>
    <source>
        <strain evidence="2 4">CBP-3203</strain>
    </source>
</reference>
<reference evidence="1 3" key="1">
    <citation type="journal article" date="2015" name="Int. J. Syst. Evol. Microbiol.">
        <title>Bacillus glycinifermentans sp. nov., isolated from fermented soybean paste.</title>
        <authorList>
            <person name="Kim S.J."/>
            <person name="Dunlap C.A."/>
            <person name="Kwon S.W."/>
            <person name="Rooney A.P."/>
        </authorList>
    </citation>
    <scope>NUCLEOTIDE SEQUENCE [LARGE SCALE GENOMIC DNA]</scope>
    <source>
        <strain evidence="1 3">GO-13</strain>
    </source>
</reference>
<protein>
    <recommendedName>
        <fullName evidence="5">DUF3221 domain-containing protein</fullName>
    </recommendedName>
</protein>
<dbReference type="AlphaFoldDB" id="A0A0J6HT42"/>
<evidence type="ECO:0008006" key="5">
    <source>
        <dbReference type="Google" id="ProtNLM"/>
    </source>
</evidence>
<dbReference type="RefSeq" id="WP_048352887.1">
    <property type="nucleotide sequence ID" value="NZ_CP023481.1"/>
</dbReference>
<dbReference type="OrthoDB" id="2865757at2"/>
<accession>A0A0J6ELE5</accession>
<dbReference type="EMBL" id="LECW02000004">
    <property type="protein sequence ID" value="KRT94975.1"/>
    <property type="molecule type" value="Genomic_DNA"/>
</dbReference>
<comment type="caution">
    <text evidence="1">The sequence shown here is derived from an EMBL/GenBank/DDBJ whole genome shotgun (WGS) entry which is preliminary data.</text>
</comment>
<sequence length="114" mass="12663">MGKIRVKLTILLVLAAVLAGGFYYLKNGSMKDVSTALSQTVSSEEKNYTVYEYKITKIDGTEYQGISDNGTKIIFNSKNLDQKLSDIKEGDKVKAYFSNANRIDGLIRVVKVTN</sequence>
<dbReference type="Proteomes" id="UP001341297">
    <property type="component" value="Unassembled WGS sequence"/>
</dbReference>
<dbReference type="EMBL" id="JARRTL010000008">
    <property type="protein sequence ID" value="MEC0484743.1"/>
    <property type="molecule type" value="Genomic_DNA"/>
</dbReference>
<keyword evidence="4" id="KW-1185">Reference proteome</keyword>
<proteinExistence type="predicted"/>
<dbReference type="PATRIC" id="fig|1664069.3.peg.1538"/>
<evidence type="ECO:0000313" key="3">
    <source>
        <dbReference type="Proteomes" id="UP000036168"/>
    </source>
</evidence>
<evidence type="ECO:0000313" key="2">
    <source>
        <dbReference type="EMBL" id="MEC0484743.1"/>
    </source>
</evidence>
<organism evidence="1 3">
    <name type="scientific">Bacillus glycinifermentans</name>
    <dbReference type="NCBI Taxonomy" id="1664069"/>
    <lineage>
        <taxon>Bacteria</taxon>
        <taxon>Bacillati</taxon>
        <taxon>Bacillota</taxon>
        <taxon>Bacilli</taxon>
        <taxon>Bacillales</taxon>
        <taxon>Bacillaceae</taxon>
        <taxon>Bacillus</taxon>
    </lineage>
</organism>
<dbReference type="Proteomes" id="UP000036168">
    <property type="component" value="Unassembled WGS sequence"/>
</dbReference>
<accession>A0A0J6HT42</accession>
<name>A0A0J6HT42_9BACI</name>
<evidence type="ECO:0000313" key="4">
    <source>
        <dbReference type="Proteomes" id="UP001341297"/>
    </source>
</evidence>